<dbReference type="Proteomes" id="UP000252357">
    <property type="component" value="Unassembled WGS sequence"/>
</dbReference>
<gene>
    <name evidence="1" type="ORF">DU000_09370</name>
</gene>
<dbReference type="RefSeq" id="WP_114403148.1">
    <property type="nucleotide sequence ID" value="NZ_QPGB01000004.1"/>
</dbReference>
<dbReference type="EMBL" id="QPGB01000004">
    <property type="protein sequence ID" value="RCS57006.1"/>
    <property type="molecule type" value="Genomic_DNA"/>
</dbReference>
<accession>A0A368L0E3</accession>
<dbReference type="AlphaFoldDB" id="A0A368L0E3"/>
<name>A0A368L0E3_9BURK</name>
<keyword evidence="2" id="KW-1185">Reference proteome</keyword>
<proteinExistence type="predicted"/>
<evidence type="ECO:0000313" key="1">
    <source>
        <dbReference type="EMBL" id="RCS57006.1"/>
    </source>
</evidence>
<evidence type="ECO:0000313" key="2">
    <source>
        <dbReference type="Proteomes" id="UP000252357"/>
    </source>
</evidence>
<sequence>MAASLSALPSDILVVNSVTLLDERARQRVVIAGSHGGRIAAYLAAQAGVRAIILNDAGVGKDQAGIAGLDDLAQLGTAAATVARAAVPMGNGQAMLTAPISHVNEIAQSLGVVVGQPAQVAAQLLRRAPLACAKPIQVQEGRYSLYPFDPAYPDAPTVSGCDSICLLSPGDQGSIVIIGSHAALHAGPESALPIAAFAAIFHDAGCQDSRLDPEGISRLPVLSERGIPAATVDYRSARIGDACSMYLTGVLSHVNTAALHIGLRPLMPVQRAVMQLRQQALAWATLARPMMAQPATTNHHNPTLFGQEGVWSAK</sequence>
<comment type="caution">
    <text evidence="1">The sequence shown here is derived from an EMBL/GenBank/DDBJ whole genome shotgun (WGS) entry which is preliminary data.</text>
</comment>
<protein>
    <submittedName>
        <fullName evidence="1">Uncharacterized protein</fullName>
    </submittedName>
</protein>
<dbReference type="OrthoDB" id="8895622at2"/>
<reference evidence="1 2" key="1">
    <citation type="journal article" date="2018" name="Int. J. Syst. Evol. Microbiol.">
        <title>Parvibium lacunae gen. nov., sp. nov., a new member of the family Alcaligenaceae isolated from a freshwater pond.</title>
        <authorList>
            <person name="Chen W.M."/>
            <person name="Xie P.B."/>
            <person name="Hsu M.Y."/>
            <person name="Sheu S.Y."/>
        </authorList>
    </citation>
    <scope>NUCLEOTIDE SEQUENCE [LARGE SCALE GENOMIC DNA]</scope>
    <source>
        <strain evidence="1 2">KMB9</strain>
    </source>
</reference>
<organism evidence="1 2">
    <name type="scientific">Parvibium lacunae</name>
    <dbReference type="NCBI Taxonomy" id="1888893"/>
    <lineage>
        <taxon>Bacteria</taxon>
        <taxon>Pseudomonadati</taxon>
        <taxon>Pseudomonadota</taxon>
        <taxon>Betaproteobacteria</taxon>
        <taxon>Burkholderiales</taxon>
        <taxon>Alcaligenaceae</taxon>
        <taxon>Parvibium</taxon>
    </lineage>
</organism>